<name>A0A8J2LRE6_9HEXA</name>
<proteinExistence type="predicted"/>
<keyword evidence="4" id="KW-1185">Reference proteome</keyword>
<feature type="region of interest" description="Disordered" evidence="1">
    <location>
        <begin position="21"/>
        <end position="58"/>
    </location>
</feature>
<dbReference type="Proteomes" id="UP000708208">
    <property type="component" value="Unassembled WGS sequence"/>
</dbReference>
<dbReference type="AlphaFoldDB" id="A0A8J2LRE6"/>
<reference evidence="3" key="1">
    <citation type="submission" date="2021-06" db="EMBL/GenBank/DDBJ databases">
        <authorList>
            <person name="Hodson N. C."/>
            <person name="Mongue J. A."/>
            <person name="Jaron S. K."/>
        </authorList>
    </citation>
    <scope>NUCLEOTIDE SEQUENCE</scope>
</reference>
<evidence type="ECO:0000313" key="3">
    <source>
        <dbReference type="EMBL" id="CAG7836306.1"/>
    </source>
</evidence>
<feature type="signal peptide" evidence="2">
    <location>
        <begin position="1"/>
        <end position="15"/>
    </location>
</feature>
<feature type="non-terminal residue" evidence="3">
    <location>
        <position position="1"/>
    </location>
</feature>
<evidence type="ECO:0000256" key="1">
    <source>
        <dbReference type="SAM" id="MobiDB-lite"/>
    </source>
</evidence>
<protein>
    <submittedName>
        <fullName evidence="3">Uncharacterized protein</fullName>
    </submittedName>
</protein>
<accession>A0A8J2LRE6</accession>
<sequence length="129" mass="13185">MKLLIVICIVSATTALPISEVTSSNSQSTMDRRKGMGSGLLELLEPPPPPPPPPQQIVLTYPAYGIKPQYGYPPRGPYGGRPYGGGPSGGSYGGGPSGGAPYGGSYGGGLPQFQPLPDFPMPNIITGGL</sequence>
<evidence type="ECO:0000313" key="4">
    <source>
        <dbReference type="Proteomes" id="UP000708208"/>
    </source>
</evidence>
<evidence type="ECO:0000256" key="2">
    <source>
        <dbReference type="SAM" id="SignalP"/>
    </source>
</evidence>
<feature type="compositionally biased region" description="Gly residues" evidence="1">
    <location>
        <begin position="77"/>
        <end position="110"/>
    </location>
</feature>
<feature type="chain" id="PRO_5035215937" evidence="2">
    <location>
        <begin position="16"/>
        <end position="129"/>
    </location>
</feature>
<feature type="compositionally biased region" description="Pro residues" evidence="1">
    <location>
        <begin position="45"/>
        <end position="55"/>
    </location>
</feature>
<keyword evidence="2" id="KW-0732">Signal</keyword>
<organism evidence="3 4">
    <name type="scientific">Allacma fusca</name>
    <dbReference type="NCBI Taxonomy" id="39272"/>
    <lineage>
        <taxon>Eukaryota</taxon>
        <taxon>Metazoa</taxon>
        <taxon>Ecdysozoa</taxon>
        <taxon>Arthropoda</taxon>
        <taxon>Hexapoda</taxon>
        <taxon>Collembola</taxon>
        <taxon>Symphypleona</taxon>
        <taxon>Sminthuridae</taxon>
        <taxon>Allacma</taxon>
    </lineage>
</organism>
<dbReference type="EMBL" id="CAJVCH010570971">
    <property type="protein sequence ID" value="CAG7836306.1"/>
    <property type="molecule type" value="Genomic_DNA"/>
</dbReference>
<feature type="region of interest" description="Disordered" evidence="1">
    <location>
        <begin position="72"/>
        <end position="129"/>
    </location>
</feature>
<gene>
    <name evidence="3" type="ORF">AFUS01_LOCUS45563</name>
</gene>
<comment type="caution">
    <text evidence="3">The sequence shown here is derived from an EMBL/GenBank/DDBJ whole genome shotgun (WGS) entry which is preliminary data.</text>
</comment>